<keyword evidence="2" id="KW-0034">Amyloid</keyword>
<name>A0AAN6MW75_9PEZI</name>
<dbReference type="InterPro" id="IPR038305">
    <property type="entry name" value="HeLo_sf"/>
</dbReference>
<feature type="domain" description="Prion-inhibition and propagation HeLo" evidence="1">
    <location>
        <begin position="1"/>
        <end position="81"/>
    </location>
</feature>
<sequence length="84" mass="9682">GLVRVFAACLEALDQFVVYRDFGADAHHLETRFEVEKLRFERWGEAVGFQQGRFFDGNDSALEDPQTRSTVERLLSNIEQTCNK</sequence>
<proteinExistence type="predicted"/>
<dbReference type="Gene3D" id="1.20.120.1020">
    <property type="entry name" value="Prion-inhibition and propagation, HeLo domain"/>
    <property type="match status" value="1"/>
</dbReference>
<dbReference type="EMBL" id="MU853990">
    <property type="protein sequence ID" value="KAK3934449.1"/>
    <property type="molecule type" value="Genomic_DNA"/>
</dbReference>
<evidence type="ECO:0000313" key="2">
    <source>
        <dbReference type="EMBL" id="KAK3934449.1"/>
    </source>
</evidence>
<dbReference type="InterPro" id="IPR029498">
    <property type="entry name" value="HeLo_dom"/>
</dbReference>
<feature type="non-terminal residue" evidence="2">
    <location>
        <position position="84"/>
    </location>
</feature>
<feature type="non-terminal residue" evidence="2">
    <location>
        <position position="1"/>
    </location>
</feature>
<evidence type="ECO:0000259" key="1">
    <source>
        <dbReference type="Pfam" id="PF14479"/>
    </source>
</evidence>
<organism evidence="2 3">
    <name type="scientific">Diplogelasinospora grovesii</name>
    <dbReference type="NCBI Taxonomy" id="303347"/>
    <lineage>
        <taxon>Eukaryota</taxon>
        <taxon>Fungi</taxon>
        <taxon>Dikarya</taxon>
        <taxon>Ascomycota</taxon>
        <taxon>Pezizomycotina</taxon>
        <taxon>Sordariomycetes</taxon>
        <taxon>Sordariomycetidae</taxon>
        <taxon>Sordariales</taxon>
        <taxon>Diplogelasinosporaceae</taxon>
        <taxon>Diplogelasinospora</taxon>
    </lineage>
</organism>
<dbReference type="Pfam" id="PF14479">
    <property type="entry name" value="HeLo"/>
    <property type="match status" value="1"/>
</dbReference>
<protein>
    <submittedName>
        <fullName evidence="2">Prion-inhibition and propagation, helo domain-containing protein</fullName>
    </submittedName>
</protein>
<accession>A0AAN6MW75</accession>
<dbReference type="Proteomes" id="UP001303473">
    <property type="component" value="Unassembled WGS sequence"/>
</dbReference>
<keyword evidence="3" id="KW-1185">Reference proteome</keyword>
<dbReference type="AlphaFoldDB" id="A0AAN6MW75"/>
<evidence type="ECO:0000313" key="3">
    <source>
        <dbReference type="Proteomes" id="UP001303473"/>
    </source>
</evidence>
<gene>
    <name evidence="2" type="ORF">QBC46DRAFT_225307</name>
</gene>
<comment type="caution">
    <text evidence="2">The sequence shown here is derived from an EMBL/GenBank/DDBJ whole genome shotgun (WGS) entry which is preliminary data.</text>
</comment>
<keyword evidence="2" id="KW-0640">Prion</keyword>
<reference evidence="3" key="1">
    <citation type="journal article" date="2023" name="Mol. Phylogenet. Evol.">
        <title>Genome-scale phylogeny and comparative genomics of the fungal order Sordariales.</title>
        <authorList>
            <person name="Hensen N."/>
            <person name="Bonometti L."/>
            <person name="Westerberg I."/>
            <person name="Brannstrom I.O."/>
            <person name="Guillou S."/>
            <person name="Cros-Aarteil S."/>
            <person name="Calhoun S."/>
            <person name="Haridas S."/>
            <person name="Kuo A."/>
            <person name="Mondo S."/>
            <person name="Pangilinan J."/>
            <person name="Riley R."/>
            <person name="LaButti K."/>
            <person name="Andreopoulos B."/>
            <person name="Lipzen A."/>
            <person name="Chen C."/>
            <person name="Yan M."/>
            <person name="Daum C."/>
            <person name="Ng V."/>
            <person name="Clum A."/>
            <person name="Steindorff A."/>
            <person name="Ohm R.A."/>
            <person name="Martin F."/>
            <person name="Silar P."/>
            <person name="Natvig D.O."/>
            <person name="Lalanne C."/>
            <person name="Gautier V."/>
            <person name="Ament-Velasquez S.L."/>
            <person name="Kruys A."/>
            <person name="Hutchinson M.I."/>
            <person name="Powell A.J."/>
            <person name="Barry K."/>
            <person name="Miller A.N."/>
            <person name="Grigoriev I.V."/>
            <person name="Debuchy R."/>
            <person name="Gladieux P."/>
            <person name="Hiltunen Thoren M."/>
            <person name="Johannesson H."/>
        </authorList>
    </citation>
    <scope>NUCLEOTIDE SEQUENCE [LARGE SCALE GENOMIC DNA]</scope>
    <source>
        <strain evidence="3">CBS 340.73</strain>
    </source>
</reference>